<dbReference type="Gene3D" id="1.10.260.40">
    <property type="entry name" value="lambda repressor-like DNA-binding domains"/>
    <property type="match status" value="1"/>
</dbReference>
<gene>
    <name evidence="2" type="ORF">D1868_04975</name>
</gene>
<dbReference type="GO" id="GO:0003677">
    <property type="term" value="F:DNA binding"/>
    <property type="evidence" value="ECO:0007669"/>
    <property type="project" value="InterPro"/>
</dbReference>
<evidence type="ECO:0000313" key="2">
    <source>
        <dbReference type="EMBL" id="QGR19398.1"/>
    </source>
</evidence>
<dbReference type="CDD" id="cd00093">
    <property type="entry name" value="HTH_XRE"/>
    <property type="match status" value="1"/>
</dbReference>
<feature type="domain" description="HTH cro/C1-type" evidence="1">
    <location>
        <begin position="15"/>
        <end position="56"/>
    </location>
</feature>
<dbReference type="InterPro" id="IPR010982">
    <property type="entry name" value="Lambda_DNA-bd_dom_sf"/>
</dbReference>
<organism evidence="2 3">
    <name type="scientific">Stygiolobus azoricus</name>
    <dbReference type="NCBI Taxonomy" id="41675"/>
    <lineage>
        <taxon>Archaea</taxon>
        <taxon>Thermoproteota</taxon>
        <taxon>Thermoprotei</taxon>
        <taxon>Sulfolobales</taxon>
        <taxon>Sulfolobaceae</taxon>
        <taxon>Stygiolobus</taxon>
    </lineage>
</organism>
<dbReference type="RefSeq" id="WP_156006128.1">
    <property type="nucleotide sequence ID" value="NZ_CP045483.1"/>
</dbReference>
<reference evidence="2 3" key="1">
    <citation type="submission" date="2019-10" db="EMBL/GenBank/DDBJ databases">
        <title>Genome Sequences from Six Type Strain Members of the Archaeal Family Sulfolobaceae: Acidianus ambivalens, Acidianus infernus, Metallosphaera prunae, Stygiolobus azoricus, Sulfolobus metallicus, and Sulfurisphaera ohwakuensis.</title>
        <authorList>
            <person name="Counts J.A."/>
            <person name="Kelly R.M."/>
        </authorList>
    </citation>
    <scope>NUCLEOTIDE SEQUENCE [LARGE SCALE GENOMIC DNA]</scope>
    <source>
        <strain evidence="2 3">FC6</strain>
    </source>
</reference>
<dbReference type="Proteomes" id="UP000423396">
    <property type="component" value="Chromosome"/>
</dbReference>
<dbReference type="InterPro" id="IPR001387">
    <property type="entry name" value="Cro/C1-type_HTH"/>
</dbReference>
<sequence>MRIIHNLSKEARTKIIELLLQKRSKKELAEELGLSPAAITKFLNNTTHPSDETIEKAFKIATDREKREIIDIILDDLLESLEEFVEETNIMGRKILKIKKIINSAMFS</sequence>
<proteinExistence type="predicted"/>
<protein>
    <submittedName>
        <fullName evidence="2">Helix-turn-helix domain-containing protein</fullName>
    </submittedName>
</protein>
<dbReference type="Pfam" id="PF01381">
    <property type="entry name" value="HTH_3"/>
    <property type="match status" value="1"/>
</dbReference>
<dbReference type="PROSITE" id="PS50943">
    <property type="entry name" value="HTH_CROC1"/>
    <property type="match status" value="1"/>
</dbReference>
<dbReference type="AlphaFoldDB" id="A0A650CNQ1"/>
<accession>A0A650CNQ1</accession>
<keyword evidence="3" id="KW-1185">Reference proteome</keyword>
<evidence type="ECO:0000313" key="3">
    <source>
        <dbReference type="Proteomes" id="UP000423396"/>
    </source>
</evidence>
<name>A0A650CNQ1_9CREN</name>
<evidence type="ECO:0000259" key="1">
    <source>
        <dbReference type="PROSITE" id="PS50943"/>
    </source>
</evidence>
<dbReference type="GeneID" id="42798399"/>
<dbReference type="OrthoDB" id="45877at2157"/>
<dbReference type="KEGG" id="sazo:D1868_04975"/>
<dbReference type="EMBL" id="CP045483">
    <property type="protein sequence ID" value="QGR19398.1"/>
    <property type="molecule type" value="Genomic_DNA"/>
</dbReference>